<feature type="domain" description="SCP2" evidence="1">
    <location>
        <begin position="17"/>
        <end position="93"/>
    </location>
</feature>
<dbReference type="Gene3D" id="3.30.1050.10">
    <property type="entry name" value="SCP2 sterol-binding domain"/>
    <property type="match status" value="1"/>
</dbReference>
<dbReference type="EMBL" id="VHSH01000006">
    <property type="protein sequence ID" value="TQV78650.1"/>
    <property type="molecule type" value="Genomic_DNA"/>
</dbReference>
<dbReference type="Pfam" id="PF02036">
    <property type="entry name" value="SCP2"/>
    <property type="match status" value="1"/>
</dbReference>
<reference evidence="2 3" key="1">
    <citation type="submission" date="2019-06" db="EMBL/GenBank/DDBJ databases">
        <title>Whole genome sequence for Rhodospirillaceae sp. R148.</title>
        <authorList>
            <person name="Wang G."/>
        </authorList>
    </citation>
    <scope>NUCLEOTIDE SEQUENCE [LARGE SCALE GENOMIC DNA]</scope>
    <source>
        <strain evidence="2 3">R148</strain>
    </source>
</reference>
<evidence type="ECO:0000313" key="3">
    <source>
        <dbReference type="Proteomes" id="UP000315252"/>
    </source>
</evidence>
<dbReference type="InterPro" id="IPR003033">
    <property type="entry name" value="SCP2_sterol-bd_dom"/>
</dbReference>
<dbReference type="Proteomes" id="UP000315252">
    <property type="component" value="Unassembled WGS sequence"/>
</dbReference>
<dbReference type="OrthoDB" id="9809312at2"/>
<gene>
    <name evidence="2" type="ORF">FKG95_17555</name>
</gene>
<protein>
    <submittedName>
        <fullName evidence="2">SCP2 sterol-binding domain-containing protein</fullName>
    </submittedName>
</protein>
<dbReference type="InterPro" id="IPR036527">
    <property type="entry name" value="SCP2_sterol-bd_dom_sf"/>
</dbReference>
<comment type="caution">
    <text evidence="2">The sequence shown here is derived from an EMBL/GenBank/DDBJ whole genome shotgun (WGS) entry which is preliminary data.</text>
</comment>
<organism evidence="2 3">
    <name type="scientific">Denitrobaculum tricleocarpae</name>
    <dbReference type="NCBI Taxonomy" id="2591009"/>
    <lineage>
        <taxon>Bacteria</taxon>
        <taxon>Pseudomonadati</taxon>
        <taxon>Pseudomonadota</taxon>
        <taxon>Alphaproteobacteria</taxon>
        <taxon>Rhodospirillales</taxon>
        <taxon>Rhodospirillaceae</taxon>
        <taxon>Denitrobaculum</taxon>
    </lineage>
</organism>
<evidence type="ECO:0000313" key="2">
    <source>
        <dbReference type="EMBL" id="TQV78650.1"/>
    </source>
</evidence>
<sequence>MTLLIQSRAAENLPLGYRVKFDINDLGIILWDGTETPAVFSNDDQDSDATVGVTSDNLEKLMNGNLDPTLAFMTGKIKVSGSKGVVMKLSNMLES</sequence>
<keyword evidence="3" id="KW-1185">Reference proteome</keyword>
<dbReference type="SUPFAM" id="SSF55718">
    <property type="entry name" value="SCP-like"/>
    <property type="match status" value="1"/>
</dbReference>
<evidence type="ECO:0000259" key="1">
    <source>
        <dbReference type="Pfam" id="PF02036"/>
    </source>
</evidence>
<name>A0A545TN36_9PROT</name>
<accession>A0A545TN36</accession>
<proteinExistence type="predicted"/>
<dbReference type="AlphaFoldDB" id="A0A545TN36"/>